<dbReference type="InterPro" id="IPR042089">
    <property type="entry name" value="Peptidase_M13_dom_2"/>
</dbReference>
<dbReference type="AlphaFoldDB" id="A0A6N6VNY4"/>
<dbReference type="GO" id="GO:0004222">
    <property type="term" value="F:metalloendopeptidase activity"/>
    <property type="evidence" value="ECO:0007669"/>
    <property type="project" value="InterPro"/>
</dbReference>
<evidence type="ECO:0000259" key="7">
    <source>
        <dbReference type="Pfam" id="PF01431"/>
    </source>
</evidence>
<feature type="domain" description="Peptidase M13 C-terminal" evidence="7">
    <location>
        <begin position="467"/>
        <end position="652"/>
    </location>
</feature>
<dbReference type="PANTHER" id="PTHR11733:SF240">
    <property type="entry name" value="GH14155P-RELATED"/>
    <property type="match status" value="1"/>
</dbReference>
<dbReference type="PROSITE" id="PS51885">
    <property type="entry name" value="NEPRILYSIN"/>
    <property type="match status" value="1"/>
</dbReference>
<dbReference type="RefSeq" id="WP_153421318.1">
    <property type="nucleotide sequence ID" value="NZ_WFLM01000005.1"/>
</dbReference>
<dbReference type="Gene3D" id="1.10.1380.10">
    <property type="entry name" value="Neutral endopeptidase , domain2"/>
    <property type="match status" value="1"/>
</dbReference>
<evidence type="ECO:0000256" key="4">
    <source>
        <dbReference type="ARBA" id="ARBA00022801"/>
    </source>
</evidence>
<dbReference type="InterPro" id="IPR000718">
    <property type="entry name" value="Peptidase_M13"/>
</dbReference>
<dbReference type="CDD" id="cd08662">
    <property type="entry name" value="M13"/>
    <property type="match status" value="1"/>
</dbReference>
<keyword evidence="10" id="KW-1185">Reference proteome</keyword>
<dbReference type="InterPro" id="IPR008753">
    <property type="entry name" value="Peptidase_M13_N"/>
</dbReference>
<evidence type="ECO:0000259" key="8">
    <source>
        <dbReference type="Pfam" id="PF05649"/>
    </source>
</evidence>
<evidence type="ECO:0000313" key="9">
    <source>
        <dbReference type="EMBL" id="KAB8036903.1"/>
    </source>
</evidence>
<accession>A0A6N6VNY4</accession>
<keyword evidence="2" id="KW-0645">Protease</keyword>
<dbReference type="InterPro" id="IPR024079">
    <property type="entry name" value="MetalloPept_cat_dom_sf"/>
</dbReference>
<dbReference type="Pfam" id="PF01431">
    <property type="entry name" value="Peptidase_M13"/>
    <property type="match status" value="1"/>
</dbReference>
<evidence type="ECO:0000313" key="10">
    <source>
        <dbReference type="Proteomes" id="UP000437748"/>
    </source>
</evidence>
<keyword evidence="3" id="KW-0479">Metal-binding</keyword>
<dbReference type="GO" id="GO:0046872">
    <property type="term" value="F:metal ion binding"/>
    <property type="evidence" value="ECO:0007669"/>
    <property type="project" value="UniProtKB-KW"/>
</dbReference>
<dbReference type="SUPFAM" id="SSF55486">
    <property type="entry name" value="Metalloproteases ('zincins'), catalytic domain"/>
    <property type="match status" value="1"/>
</dbReference>
<organism evidence="9 10">
    <name type="scientific">Silvanigrella paludirubra</name>
    <dbReference type="NCBI Taxonomy" id="2499159"/>
    <lineage>
        <taxon>Bacteria</taxon>
        <taxon>Pseudomonadati</taxon>
        <taxon>Bdellovibrionota</taxon>
        <taxon>Oligoflexia</taxon>
        <taxon>Silvanigrellales</taxon>
        <taxon>Silvanigrellaceae</taxon>
        <taxon>Silvanigrella</taxon>
    </lineage>
</organism>
<dbReference type="Gene3D" id="3.40.390.10">
    <property type="entry name" value="Collagenase (Catalytic Domain)"/>
    <property type="match status" value="1"/>
</dbReference>
<evidence type="ECO:0000256" key="6">
    <source>
        <dbReference type="ARBA" id="ARBA00023049"/>
    </source>
</evidence>
<feature type="domain" description="Peptidase M13 N-terminal" evidence="8">
    <location>
        <begin position="42"/>
        <end position="411"/>
    </location>
</feature>
<comment type="cofactor">
    <cofactor evidence="1">
        <name>Zn(2+)</name>
        <dbReference type="ChEBI" id="CHEBI:29105"/>
    </cofactor>
</comment>
<sequence>MFYIIIFINIFIFNAAYTQNYVDFNYKNFYNREFKLNEDISPCENFYDYVCSNENNKNILPQNKHSYVYSHEDAILEINNDRKNYINSILNRKDNSPRSEMIKNYYNSCISENARKLEEFELIDKYKNQLFKNNKNDLLIKIALDALNGHLYFFNIEESLNSENNKIKDIFFTYELPLKLKSIYSENNSMIEYENIIKLFLKNMNIKNYESMANYIIEFEKSIANIYPNEKNLNEIIMKDKKVNRDYLLNKFPNIYFKYILPKIPIEIKISIIPENAFLHLNLLLEKSTKEELQSLILWYKLSKGEIRYSFPDFYFQKENFKSKYFKNSNKENDIKDHCYLSTIKSFERNLDYELFHSYNKEIPYAKIYNLITDLKNTFKKNIYNNKWLSNSAKDHAINKINFIRFEIAKPENMKDWGLEPVLNLSTKKYLKNQMKILQNEFKLMINQINQNANSSKWLYSPLYTSAYYTTNLNKFFIPYGVLKSSILDQRLSDKLDYYSLSITIAHEMSHAFDGNGIEFDAYGNIHSWLSENEKLYLKKELDKMVLLFNTENNDGEITLDENIADLNGLKISYQNHFPENKKINNNEKRKFFIQYAKKWCGLETEDKYLKEIKKHSFLKLRVNFQMMLSEDFEKTFSCQVNQPMTLKNEQRLLLW</sequence>
<name>A0A6N6VNY4_9BACT</name>
<dbReference type="EMBL" id="WFLM01000005">
    <property type="protein sequence ID" value="KAB8036903.1"/>
    <property type="molecule type" value="Genomic_DNA"/>
</dbReference>
<proteinExistence type="predicted"/>
<dbReference type="Pfam" id="PF05649">
    <property type="entry name" value="Peptidase_M13_N"/>
    <property type="match status" value="1"/>
</dbReference>
<keyword evidence="6" id="KW-0482">Metalloprotease</keyword>
<keyword evidence="4" id="KW-0378">Hydrolase</keyword>
<dbReference type="GO" id="GO:0005886">
    <property type="term" value="C:plasma membrane"/>
    <property type="evidence" value="ECO:0007669"/>
    <property type="project" value="TreeGrafter"/>
</dbReference>
<dbReference type="Proteomes" id="UP000437748">
    <property type="component" value="Unassembled WGS sequence"/>
</dbReference>
<dbReference type="GO" id="GO:0016485">
    <property type="term" value="P:protein processing"/>
    <property type="evidence" value="ECO:0007669"/>
    <property type="project" value="TreeGrafter"/>
</dbReference>
<evidence type="ECO:0000256" key="3">
    <source>
        <dbReference type="ARBA" id="ARBA00022723"/>
    </source>
</evidence>
<protein>
    <recommendedName>
        <fullName evidence="11">Peptidase M13 C-terminal domain-containing protein</fullName>
    </recommendedName>
</protein>
<evidence type="ECO:0000256" key="5">
    <source>
        <dbReference type="ARBA" id="ARBA00022833"/>
    </source>
</evidence>
<dbReference type="OrthoDB" id="4649316at2"/>
<comment type="caution">
    <text evidence="9">The sequence shown here is derived from an EMBL/GenBank/DDBJ whole genome shotgun (WGS) entry which is preliminary data.</text>
</comment>
<gene>
    <name evidence="9" type="ORF">GCL60_13750</name>
</gene>
<dbReference type="InterPro" id="IPR018497">
    <property type="entry name" value="Peptidase_M13_C"/>
</dbReference>
<keyword evidence="5" id="KW-0862">Zinc</keyword>
<evidence type="ECO:0000256" key="1">
    <source>
        <dbReference type="ARBA" id="ARBA00001947"/>
    </source>
</evidence>
<reference evidence="9 10" key="1">
    <citation type="submission" date="2019-10" db="EMBL/GenBank/DDBJ databases">
        <title>New species of Slilvanegrellaceae.</title>
        <authorList>
            <person name="Pitt A."/>
            <person name="Hahn M.W."/>
        </authorList>
    </citation>
    <scope>NUCLEOTIDE SEQUENCE [LARGE SCALE GENOMIC DNA]</scope>
    <source>
        <strain evidence="9 10">SP-Ram-0.45-NSY-1</strain>
    </source>
</reference>
<dbReference type="PANTHER" id="PTHR11733">
    <property type="entry name" value="ZINC METALLOPROTEASE FAMILY M13 NEPRILYSIN-RELATED"/>
    <property type="match status" value="1"/>
</dbReference>
<evidence type="ECO:0000256" key="2">
    <source>
        <dbReference type="ARBA" id="ARBA00022670"/>
    </source>
</evidence>
<evidence type="ECO:0008006" key="11">
    <source>
        <dbReference type="Google" id="ProtNLM"/>
    </source>
</evidence>
<dbReference type="PRINTS" id="PR00786">
    <property type="entry name" value="NEPRILYSIN"/>
</dbReference>